<dbReference type="EMBL" id="BPLQ01007075">
    <property type="protein sequence ID" value="GIY27756.1"/>
    <property type="molecule type" value="Genomic_DNA"/>
</dbReference>
<organism evidence="1 2">
    <name type="scientific">Caerostris darwini</name>
    <dbReference type="NCBI Taxonomy" id="1538125"/>
    <lineage>
        <taxon>Eukaryota</taxon>
        <taxon>Metazoa</taxon>
        <taxon>Ecdysozoa</taxon>
        <taxon>Arthropoda</taxon>
        <taxon>Chelicerata</taxon>
        <taxon>Arachnida</taxon>
        <taxon>Araneae</taxon>
        <taxon>Araneomorphae</taxon>
        <taxon>Entelegynae</taxon>
        <taxon>Araneoidea</taxon>
        <taxon>Araneidae</taxon>
        <taxon>Caerostris</taxon>
    </lineage>
</organism>
<evidence type="ECO:0000313" key="2">
    <source>
        <dbReference type="Proteomes" id="UP001054837"/>
    </source>
</evidence>
<protein>
    <submittedName>
        <fullName evidence="1">Uncharacterized protein</fullName>
    </submittedName>
</protein>
<gene>
    <name evidence="1" type="ORF">CDAR_46461</name>
</gene>
<name>A0AAV4S3Y4_9ARAC</name>
<dbReference type="Proteomes" id="UP001054837">
    <property type="component" value="Unassembled WGS sequence"/>
</dbReference>
<dbReference type="AlphaFoldDB" id="A0AAV4S3Y4"/>
<sequence length="110" mass="12445">MKRDGEKTKVFINVTFRVLCPQLPVKIRILIGPKSNHGARGVSAPLRTCRIRPVYFSSISLHSSALRLFAGPALVQESYLLEHHFLSNRDGMTTKLLLECFQEWEGFGSE</sequence>
<evidence type="ECO:0000313" key="1">
    <source>
        <dbReference type="EMBL" id="GIY27756.1"/>
    </source>
</evidence>
<comment type="caution">
    <text evidence="1">The sequence shown here is derived from an EMBL/GenBank/DDBJ whole genome shotgun (WGS) entry which is preliminary data.</text>
</comment>
<proteinExistence type="predicted"/>
<reference evidence="1 2" key="1">
    <citation type="submission" date="2021-06" db="EMBL/GenBank/DDBJ databases">
        <title>Caerostris darwini draft genome.</title>
        <authorList>
            <person name="Kono N."/>
            <person name="Arakawa K."/>
        </authorList>
    </citation>
    <scope>NUCLEOTIDE SEQUENCE [LARGE SCALE GENOMIC DNA]</scope>
</reference>
<accession>A0AAV4S3Y4</accession>
<keyword evidence="2" id="KW-1185">Reference proteome</keyword>